<keyword evidence="2" id="KW-0720">Serine protease</keyword>
<dbReference type="InterPro" id="IPR011042">
    <property type="entry name" value="6-blade_b-propeller_TolB-like"/>
</dbReference>
<proteinExistence type="predicted"/>
<evidence type="ECO:0000256" key="2">
    <source>
        <dbReference type="ARBA" id="ARBA00022825"/>
    </source>
</evidence>
<organism evidence="9 10">
    <name type="scientific">Flavihumibacter fluminis</name>
    <dbReference type="NCBI Taxonomy" id="2909236"/>
    <lineage>
        <taxon>Bacteria</taxon>
        <taxon>Pseudomonadati</taxon>
        <taxon>Bacteroidota</taxon>
        <taxon>Chitinophagia</taxon>
        <taxon>Chitinophagales</taxon>
        <taxon>Chitinophagaceae</taxon>
        <taxon>Flavihumibacter</taxon>
    </lineage>
</organism>
<dbReference type="Proteomes" id="UP001200145">
    <property type="component" value="Unassembled WGS sequence"/>
</dbReference>
<dbReference type="EMBL" id="JAKEVY010000003">
    <property type="protein sequence ID" value="MCF1715504.1"/>
    <property type="molecule type" value="Genomic_DNA"/>
</dbReference>
<gene>
    <name evidence="9" type="ORF">L0U88_12780</name>
</gene>
<dbReference type="SUPFAM" id="SSF53474">
    <property type="entry name" value="alpha/beta-Hydrolases"/>
    <property type="match status" value="1"/>
</dbReference>
<dbReference type="Gene3D" id="3.40.50.1820">
    <property type="entry name" value="alpha/beta hydrolase"/>
    <property type="match status" value="1"/>
</dbReference>
<keyword evidence="10" id="KW-1185">Reference proteome</keyword>
<evidence type="ECO:0000313" key="10">
    <source>
        <dbReference type="Proteomes" id="UP001200145"/>
    </source>
</evidence>
<evidence type="ECO:0000256" key="1">
    <source>
        <dbReference type="ARBA" id="ARBA00022801"/>
    </source>
</evidence>
<evidence type="ECO:0000259" key="8">
    <source>
        <dbReference type="Pfam" id="PF00326"/>
    </source>
</evidence>
<accession>A0ABS9BJW1</accession>
<dbReference type="Pfam" id="PF07676">
    <property type="entry name" value="PD40"/>
    <property type="match status" value="2"/>
</dbReference>
<dbReference type="Pfam" id="PF00326">
    <property type="entry name" value="Peptidase_S9"/>
    <property type="match status" value="1"/>
</dbReference>
<reference evidence="9 10" key="1">
    <citation type="submission" date="2022-01" db="EMBL/GenBank/DDBJ databases">
        <title>Flavihumibacter sp. nov., isolated from sediment of a river.</title>
        <authorList>
            <person name="Liu H."/>
        </authorList>
    </citation>
    <scope>NUCLEOTIDE SEQUENCE [LARGE SCALE GENOMIC DNA]</scope>
    <source>
        <strain evidence="9 10">RY-1</strain>
    </source>
</reference>
<evidence type="ECO:0000256" key="7">
    <source>
        <dbReference type="SAM" id="SignalP"/>
    </source>
</evidence>
<evidence type="ECO:0000256" key="4">
    <source>
        <dbReference type="ARBA" id="ARBA00032284"/>
    </source>
</evidence>
<comment type="function">
    <text evidence="6">This enzyme catalyzes the hydrolysis of the N-terminal peptide bond of an N-acetylated peptide to generate an N-acetylated amino acid and a peptide with a free N-terminus. It preferentially cleaves off Ac-Ala, Ac-Met and Ac-Ser. Also, involved in the degradation of oxidized and glycated proteins.</text>
</comment>
<name>A0ABS9BJW1_9BACT</name>
<dbReference type="RefSeq" id="WP_234866457.1">
    <property type="nucleotide sequence ID" value="NZ_JAKEVY010000003.1"/>
</dbReference>
<feature type="signal peptide" evidence="7">
    <location>
        <begin position="1"/>
        <end position="20"/>
    </location>
</feature>
<dbReference type="InterPro" id="IPR001375">
    <property type="entry name" value="Peptidase_S9_cat"/>
</dbReference>
<dbReference type="PANTHER" id="PTHR42776">
    <property type="entry name" value="SERINE PEPTIDASE S9 FAMILY MEMBER"/>
    <property type="match status" value="1"/>
</dbReference>
<dbReference type="PROSITE" id="PS00708">
    <property type="entry name" value="PRO_ENDOPEP_SER"/>
    <property type="match status" value="1"/>
</dbReference>
<keyword evidence="7" id="KW-0732">Signal</keyword>
<keyword evidence="2" id="KW-0645">Protease</keyword>
<comment type="caution">
    <text evidence="9">The sequence shown here is derived from an EMBL/GenBank/DDBJ whole genome shotgun (WGS) entry which is preliminary data.</text>
</comment>
<evidence type="ECO:0000256" key="3">
    <source>
        <dbReference type="ARBA" id="ARBA00022990"/>
    </source>
</evidence>
<dbReference type="InterPro" id="IPR002471">
    <property type="entry name" value="Pept_S9_AS"/>
</dbReference>
<evidence type="ECO:0000313" key="9">
    <source>
        <dbReference type="EMBL" id="MCF1715504.1"/>
    </source>
</evidence>
<feature type="domain" description="Peptidase S9 prolyl oligopeptidase catalytic" evidence="8">
    <location>
        <begin position="500"/>
        <end position="695"/>
    </location>
</feature>
<dbReference type="InterPro" id="IPR011659">
    <property type="entry name" value="WD40"/>
</dbReference>
<keyword evidence="1" id="KW-0378">Hydrolase</keyword>
<dbReference type="PANTHER" id="PTHR42776:SF27">
    <property type="entry name" value="DIPEPTIDYL PEPTIDASE FAMILY MEMBER 6"/>
    <property type="match status" value="1"/>
</dbReference>
<dbReference type="Gene3D" id="2.120.10.30">
    <property type="entry name" value="TolB, C-terminal domain"/>
    <property type="match status" value="1"/>
</dbReference>
<dbReference type="SUPFAM" id="SSF82171">
    <property type="entry name" value="DPP6 N-terminal domain-like"/>
    <property type="match status" value="1"/>
</dbReference>
<sequence length="698" mass="76859">MRIKGLIVIGFLVGSLTGFAQDFTMESVTSYPFPSELSASAAGSRIAVALNEQGKRNIYVAEGPEFELKKRTAFDLDEGMELSSIRLSADGKWIVFVRGGDYGAFDETIPRNPSSSPASPKVQVMSLPFEGGQPTVLDEGTEPVIDPSGRFVLYEKNGALWESPIDGSAKPVRKFFTKGSVSQYSYEPGGKRILFVANRRTHSFIGIYTDSIQPIQWIAPAVARDVSPRWSPDGKQVVFIRRTARGGRPDSITVRRHQAWSIMVADPATGKATKIWTAPGTLRGSYPGTQGGTNLHWADQDRIVFVSFMDGWPHLYSIPVKGGEPLLLTKGNYMLEHIRLSPDRKWLVAAANTGPEKDDLHRRHLVKIPVDKPAVEVLTPGKGIEALPVITGDQQHIAFISATVQRPGVVAVMPFTGGKANLVGASKIPSGFPVSKLVEPKSVSFRASDGVLVYGQLFEPPGNKEAKKPAVVFIHGGPQRQMLLGWHYGDYYSNTYALNQYLASQGFVVLSVNYRLGIGYGYEFQYPPNWGSYGASEYLDVKAAGDWLAKQSFVDPARIGTYGGSYGGYLVALALGRDSKLFKAGVDIHGVHTNRENYPSLDGEQAPDAAYAKKIIWQSSPVSWVKQWTSPVLFIHGDDDGNVPFFETADLVRRFEQTGKSYESLVIPDETHHWMRYHNQLIVNNAVAEFLSRQLLKK</sequence>
<protein>
    <recommendedName>
        <fullName evidence="5">Acyl-peptide hydrolase</fullName>
    </recommendedName>
    <alternativeName>
        <fullName evidence="4">Acylaminoacyl-peptidase</fullName>
    </alternativeName>
</protein>
<evidence type="ECO:0000256" key="6">
    <source>
        <dbReference type="ARBA" id="ARBA00045885"/>
    </source>
</evidence>
<feature type="chain" id="PRO_5045955430" description="Acyl-peptide hydrolase" evidence="7">
    <location>
        <begin position="21"/>
        <end position="698"/>
    </location>
</feature>
<keyword evidence="3" id="KW-0007">Acetylation</keyword>
<dbReference type="InterPro" id="IPR029058">
    <property type="entry name" value="AB_hydrolase_fold"/>
</dbReference>
<evidence type="ECO:0000256" key="5">
    <source>
        <dbReference type="ARBA" id="ARBA00032596"/>
    </source>
</evidence>